<gene>
    <name evidence="2" type="ORF">CR513_26288</name>
</gene>
<dbReference type="Gene3D" id="3.30.70.270">
    <property type="match status" value="1"/>
</dbReference>
<dbReference type="PANTHER" id="PTHR24559">
    <property type="entry name" value="TRANSPOSON TY3-I GAG-POL POLYPROTEIN"/>
    <property type="match status" value="1"/>
</dbReference>
<evidence type="ECO:0000256" key="1">
    <source>
        <dbReference type="SAM" id="Phobius"/>
    </source>
</evidence>
<sequence length="318" mass="36025">MCIECQPINSITIRYRHPIPCLVDLFDELYGVCVFSKIDLRSGYHQVQWLVMPFGLTNTPSTFVRMVNHVLRSFIVVLMIILCMLGVCYYCLDKNAYFGTLASPLNEIEKAFQVLKERLTNAPLLALPNFSKNFELECYASNERVEAMPAISTHAPSAIFLGHEDHKHGYATLLGNVSPRDRAQLSLTVFNVKSPYEFAASIATMLGLSLYILTQFWDLGWWAFGLQIPLAQATFFGIQIMLSSRVNSRFHDYDCDRLQLINPNQIKFRCVASIGTTSYNTLTSYLSKFDAENAKCVECRLALGRDEFDTDSAKLYPA</sequence>
<evidence type="ECO:0000313" key="2">
    <source>
        <dbReference type="EMBL" id="RDX91690.1"/>
    </source>
</evidence>
<keyword evidence="3" id="KW-1185">Reference proteome</keyword>
<feature type="transmembrane region" description="Helical" evidence="1">
    <location>
        <begin position="219"/>
        <end position="242"/>
    </location>
</feature>
<dbReference type="EMBL" id="QJKJ01005055">
    <property type="protein sequence ID" value="RDX91690.1"/>
    <property type="molecule type" value="Genomic_DNA"/>
</dbReference>
<dbReference type="PANTHER" id="PTHR24559:SF437">
    <property type="entry name" value="RNA-DIRECTED DNA POLYMERASE HOMOLOG"/>
    <property type="match status" value="1"/>
</dbReference>
<dbReference type="CDD" id="cd01647">
    <property type="entry name" value="RT_LTR"/>
    <property type="match status" value="1"/>
</dbReference>
<accession>A0A371GME7</accession>
<dbReference type="InterPro" id="IPR053134">
    <property type="entry name" value="RNA-dir_DNA_polymerase"/>
</dbReference>
<dbReference type="OrthoDB" id="529980at2759"/>
<feature type="non-terminal residue" evidence="2">
    <location>
        <position position="1"/>
    </location>
</feature>
<dbReference type="AlphaFoldDB" id="A0A371GME7"/>
<protein>
    <submittedName>
        <fullName evidence="2">Uncharacterized protein</fullName>
    </submittedName>
</protein>
<dbReference type="STRING" id="157652.A0A371GME7"/>
<keyword evidence="1" id="KW-0472">Membrane</keyword>
<organism evidence="2 3">
    <name type="scientific">Mucuna pruriens</name>
    <name type="common">Velvet bean</name>
    <name type="synonym">Dolichos pruriens</name>
    <dbReference type="NCBI Taxonomy" id="157652"/>
    <lineage>
        <taxon>Eukaryota</taxon>
        <taxon>Viridiplantae</taxon>
        <taxon>Streptophyta</taxon>
        <taxon>Embryophyta</taxon>
        <taxon>Tracheophyta</taxon>
        <taxon>Spermatophyta</taxon>
        <taxon>Magnoliopsida</taxon>
        <taxon>eudicotyledons</taxon>
        <taxon>Gunneridae</taxon>
        <taxon>Pentapetalae</taxon>
        <taxon>rosids</taxon>
        <taxon>fabids</taxon>
        <taxon>Fabales</taxon>
        <taxon>Fabaceae</taxon>
        <taxon>Papilionoideae</taxon>
        <taxon>50 kb inversion clade</taxon>
        <taxon>NPAAA clade</taxon>
        <taxon>indigoferoid/millettioid clade</taxon>
        <taxon>Phaseoleae</taxon>
        <taxon>Mucuna</taxon>
    </lineage>
</organism>
<keyword evidence="1" id="KW-1133">Transmembrane helix</keyword>
<dbReference type="SUPFAM" id="SSF56672">
    <property type="entry name" value="DNA/RNA polymerases"/>
    <property type="match status" value="1"/>
</dbReference>
<dbReference type="Proteomes" id="UP000257109">
    <property type="component" value="Unassembled WGS sequence"/>
</dbReference>
<name>A0A371GME7_MUCPR</name>
<comment type="caution">
    <text evidence="2">The sequence shown here is derived from an EMBL/GenBank/DDBJ whole genome shotgun (WGS) entry which is preliminary data.</text>
</comment>
<reference evidence="2" key="1">
    <citation type="submission" date="2018-05" db="EMBL/GenBank/DDBJ databases">
        <title>Draft genome of Mucuna pruriens seed.</title>
        <authorList>
            <person name="Nnadi N.E."/>
            <person name="Vos R."/>
            <person name="Hasami M.H."/>
            <person name="Devisetty U.K."/>
            <person name="Aguiy J.C."/>
        </authorList>
    </citation>
    <scope>NUCLEOTIDE SEQUENCE [LARGE SCALE GENOMIC DNA]</scope>
    <source>
        <strain evidence="2">JCA_2017</strain>
    </source>
</reference>
<keyword evidence="1" id="KW-0812">Transmembrane</keyword>
<proteinExistence type="predicted"/>
<evidence type="ECO:0000313" key="3">
    <source>
        <dbReference type="Proteomes" id="UP000257109"/>
    </source>
</evidence>
<dbReference type="InterPro" id="IPR043502">
    <property type="entry name" value="DNA/RNA_pol_sf"/>
</dbReference>
<feature type="transmembrane region" description="Helical" evidence="1">
    <location>
        <begin position="196"/>
        <end position="213"/>
    </location>
</feature>
<feature type="transmembrane region" description="Helical" evidence="1">
    <location>
        <begin position="70"/>
        <end position="92"/>
    </location>
</feature>
<dbReference type="InterPro" id="IPR043128">
    <property type="entry name" value="Rev_trsase/Diguanyl_cyclase"/>
</dbReference>